<dbReference type="InterPro" id="IPR003439">
    <property type="entry name" value="ABC_transporter-like_ATP-bd"/>
</dbReference>
<evidence type="ECO:0000256" key="5">
    <source>
        <dbReference type="ARBA" id="ARBA00022970"/>
    </source>
</evidence>
<sequence length="228" mass="23849">MLSVSNLVGGYGAADEIVKGVSFNAVRGEVLTIIGPNGAGKSTALKLVAGLLVTKSGSVTLDGNALTTLDPQSRARHGMVFVPQEHNVFGALSVAENLSRQEKERSEDIFARFPALKERRRNAAASLSGGQRQTLAMAIAMMASPRVLLLDEPTAALSPVAAAEIFKVVRSVADEGIAVLMVEQNALAALAMSDKACVLVDGRVVLEGKADELGRDPEVRQAFLGGRG</sequence>
<dbReference type="Pfam" id="PF00005">
    <property type="entry name" value="ABC_tran"/>
    <property type="match status" value="1"/>
</dbReference>
<protein>
    <submittedName>
        <fullName evidence="7">ABC transporter ATP-binding protein</fullName>
    </submittedName>
</protein>
<keyword evidence="4 7" id="KW-0067">ATP-binding</keyword>
<evidence type="ECO:0000313" key="7">
    <source>
        <dbReference type="EMBL" id="UYQ73865.1"/>
    </source>
</evidence>
<dbReference type="Proteomes" id="UP001163882">
    <property type="component" value="Chromosome"/>
</dbReference>
<gene>
    <name evidence="7" type="ORF">OF122_08945</name>
</gene>
<organism evidence="7 8">
    <name type="scientific">Pelagibacterium flavum</name>
    <dbReference type="NCBI Taxonomy" id="2984530"/>
    <lineage>
        <taxon>Bacteria</taxon>
        <taxon>Pseudomonadati</taxon>
        <taxon>Pseudomonadota</taxon>
        <taxon>Alphaproteobacteria</taxon>
        <taxon>Hyphomicrobiales</taxon>
        <taxon>Devosiaceae</taxon>
        <taxon>Pelagibacterium</taxon>
    </lineage>
</organism>
<dbReference type="InterPro" id="IPR003593">
    <property type="entry name" value="AAA+_ATPase"/>
</dbReference>
<keyword evidence="3" id="KW-0547">Nucleotide-binding</keyword>
<evidence type="ECO:0000259" key="6">
    <source>
        <dbReference type="PROSITE" id="PS50893"/>
    </source>
</evidence>
<keyword evidence="5" id="KW-0029">Amino-acid transport</keyword>
<evidence type="ECO:0000313" key="8">
    <source>
        <dbReference type="Proteomes" id="UP001163882"/>
    </source>
</evidence>
<dbReference type="PROSITE" id="PS50893">
    <property type="entry name" value="ABC_TRANSPORTER_2"/>
    <property type="match status" value="1"/>
</dbReference>
<dbReference type="SUPFAM" id="SSF52540">
    <property type="entry name" value="P-loop containing nucleoside triphosphate hydrolases"/>
    <property type="match status" value="1"/>
</dbReference>
<dbReference type="CDD" id="cd03224">
    <property type="entry name" value="ABC_TM1139_LivF_branched"/>
    <property type="match status" value="1"/>
</dbReference>
<dbReference type="SMART" id="SM00382">
    <property type="entry name" value="AAA"/>
    <property type="match status" value="1"/>
</dbReference>
<keyword evidence="8" id="KW-1185">Reference proteome</keyword>
<evidence type="ECO:0000256" key="4">
    <source>
        <dbReference type="ARBA" id="ARBA00022840"/>
    </source>
</evidence>
<dbReference type="EMBL" id="CP107716">
    <property type="protein sequence ID" value="UYQ73865.1"/>
    <property type="molecule type" value="Genomic_DNA"/>
</dbReference>
<evidence type="ECO:0000256" key="1">
    <source>
        <dbReference type="ARBA" id="ARBA00005417"/>
    </source>
</evidence>
<dbReference type="InterPro" id="IPR027417">
    <property type="entry name" value="P-loop_NTPase"/>
</dbReference>
<proteinExistence type="inferred from homology"/>
<reference evidence="7" key="1">
    <citation type="submission" date="2022-10" db="EMBL/GenBank/DDBJ databases">
        <title>YIM 151497 complete genome.</title>
        <authorList>
            <person name="Chen X."/>
        </authorList>
    </citation>
    <scope>NUCLEOTIDE SEQUENCE</scope>
    <source>
        <strain evidence="7">YIM 151497</strain>
    </source>
</reference>
<dbReference type="GO" id="GO:0005524">
    <property type="term" value="F:ATP binding"/>
    <property type="evidence" value="ECO:0007669"/>
    <property type="project" value="UniProtKB-KW"/>
</dbReference>
<name>A0ABY6IVZ8_9HYPH</name>
<evidence type="ECO:0000256" key="2">
    <source>
        <dbReference type="ARBA" id="ARBA00022448"/>
    </source>
</evidence>
<dbReference type="RefSeq" id="WP_264227422.1">
    <property type="nucleotide sequence ID" value="NZ_CP107716.1"/>
</dbReference>
<dbReference type="InterPro" id="IPR052156">
    <property type="entry name" value="BCAA_Transport_ATP-bd_LivF"/>
</dbReference>
<dbReference type="PANTHER" id="PTHR43820:SF7">
    <property type="entry name" value="BRANCHED-CHAIN AMINO ACID TRANSPORT ATP-BINDING PROTEIN LIVF-RELATED"/>
    <property type="match status" value="1"/>
</dbReference>
<dbReference type="Gene3D" id="3.40.50.300">
    <property type="entry name" value="P-loop containing nucleotide triphosphate hydrolases"/>
    <property type="match status" value="1"/>
</dbReference>
<evidence type="ECO:0000256" key="3">
    <source>
        <dbReference type="ARBA" id="ARBA00022741"/>
    </source>
</evidence>
<keyword evidence="2" id="KW-0813">Transport</keyword>
<comment type="similarity">
    <text evidence="1">Belongs to the ABC transporter superfamily.</text>
</comment>
<dbReference type="PANTHER" id="PTHR43820">
    <property type="entry name" value="HIGH-AFFINITY BRANCHED-CHAIN AMINO ACID TRANSPORT ATP-BINDING PROTEIN LIVF"/>
    <property type="match status" value="1"/>
</dbReference>
<feature type="domain" description="ABC transporter" evidence="6">
    <location>
        <begin position="2"/>
        <end position="226"/>
    </location>
</feature>
<accession>A0ABY6IVZ8</accession>